<evidence type="ECO:0000259" key="5">
    <source>
        <dbReference type="Pfam" id="PF04055"/>
    </source>
</evidence>
<proteinExistence type="predicted"/>
<dbReference type="SFLD" id="SFLDG01099">
    <property type="entry name" value="Uncharacterised_Radical_SAM_Su"/>
    <property type="match status" value="1"/>
</dbReference>
<accession>D5EA01</accession>
<dbReference type="KEGG" id="mmh:Mmah_0473"/>
<dbReference type="GO" id="GO:0046872">
    <property type="term" value="F:metal ion binding"/>
    <property type="evidence" value="ECO:0007669"/>
    <property type="project" value="UniProtKB-KW"/>
</dbReference>
<protein>
    <submittedName>
        <fullName evidence="6">Radical SAM domain protein</fullName>
    </submittedName>
</protein>
<evidence type="ECO:0000256" key="4">
    <source>
        <dbReference type="ARBA" id="ARBA00023014"/>
    </source>
</evidence>
<dbReference type="STRING" id="547558.Mmah_0473"/>
<reference evidence="6 7" key="1">
    <citation type="submission" date="2010-03" db="EMBL/GenBank/DDBJ databases">
        <title>The complete genome of Methanohalophilus mahii DSM 5219.</title>
        <authorList>
            <consortium name="US DOE Joint Genome Institute (JGI-PGF)"/>
            <person name="Lucas S."/>
            <person name="Copeland A."/>
            <person name="Lapidus A."/>
            <person name="Glavina del Rio T."/>
            <person name="Dalin E."/>
            <person name="Tice H."/>
            <person name="Bruce D."/>
            <person name="Goodwin L."/>
            <person name="Pitluck S."/>
            <person name="Kyrpides N."/>
            <person name="Mavromatis K."/>
            <person name="Ivanova N."/>
            <person name="Lykidis A."/>
            <person name="Saunders E."/>
            <person name="Brettin T."/>
            <person name="Detter J.C."/>
            <person name="Han C."/>
            <person name="Land M."/>
            <person name="Hauser L."/>
            <person name="Markowitz V."/>
            <person name="Cheng J.-F."/>
            <person name="Hugenholtz P."/>
            <person name="Woyke T."/>
            <person name="Wu D."/>
            <person name="Spring S."/>
            <person name="Schneider S."/>
            <person name="Schroeder M."/>
            <person name="Klenk H.-P."/>
            <person name="Eisen J.A."/>
        </authorList>
    </citation>
    <scope>NUCLEOTIDE SEQUENCE [LARGE SCALE GENOMIC DNA]</scope>
    <source>
        <strain evidence="7">ATCC 35705 / DSM 5219 / SLP</strain>
    </source>
</reference>
<dbReference type="InterPro" id="IPR040085">
    <property type="entry name" value="MJ0674-like"/>
</dbReference>
<dbReference type="InterPro" id="IPR007197">
    <property type="entry name" value="rSAM"/>
</dbReference>
<dbReference type="GO" id="GO:0051536">
    <property type="term" value="F:iron-sulfur cluster binding"/>
    <property type="evidence" value="ECO:0007669"/>
    <property type="project" value="UniProtKB-KW"/>
</dbReference>
<keyword evidence="7" id="KW-1185">Reference proteome</keyword>
<dbReference type="Proteomes" id="UP000001059">
    <property type="component" value="Chromosome"/>
</dbReference>
<evidence type="ECO:0000256" key="1">
    <source>
        <dbReference type="ARBA" id="ARBA00022691"/>
    </source>
</evidence>
<dbReference type="Gene3D" id="3.20.20.70">
    <property type="entry name" value="Aldolase class I"/>
    <property type="match status" value="1"/>
</dbReference>
<organism evidence="6 7">
    <name type="scientific">Methanohalophilus mahii (strain ATCC 35705 / DSM 5219 / SLP)</name>
    <dbReference type="NCBI Taxonomy" id="547558"/>
    <lineage>
        <taxon>Archaea</taxon>
        <taxon>Methanobacteriati</taxon>
        <taxon>Methanobacteriota</taxon>
        <taxon>Stenosarchaea group</taxon>
        <taxon>Methanomicrobia</taxon>
        <taxon>Methanosarcinales</taxon>
        <taxon>Methanosarcinaceae</taxon>
        <taxon>Methanohalophilus</taxon>
    </lineage>
</organism>
<evidence type="ECO:0000313" key="6">
    <source>
        <dbReference type="EMBL" id="ADE36002.1"/>
    </source>
</evidence>
<keyword evidence="3" id="KW-0408">Iron</keyword>
<dbReference type="PANTHER" id="PTHR43075:SF1">
    <property type="entry name" value="FORMATE LYASE ACTIVATING ENZYME, PUTATIVE (AFU_ORTHOLOGUE AFUA_2G15630)-RELATED"/>
    <property type="match status" value="1"/>
</dbReference>
<dbReference type="PANTHER" id="PTHR43075">
    <property type="entry name" value="FORMATE LYASE ACTIVATING ENZYME, PUTATIVE (AFU_ORTHOLOGUE AFUA_2G15630)-RELATED"/>
    <property type="match status" value="1"/>
</dbReference>
<sequence>MDSPKFLNRYHAVTNNQLPAQFQIVKSIPTRYDISKSLDELWNIHERSMEQYRSLLDLIDSEKRYPEKLTAACTSLLDLKIAIAEKLIEKCCLCEHRCDVNRKRDEKGFCRLTETSRYTSEFLHMGEESELVPSHTIFFTGCVFGCVYCQNWDISAYPEKGHQVNPANLAAIIRERRHSGARNVNFVTPTPHAHNILKILREVSVNIPVIWNSNMYHTREIAKLLEGVIDVYLTDFKYGSDRCAKKYSKVQNYLEIVKRNHEIAYQKAEIIIRHLVLPEHLECCTKPVVRWIAKHVPEVRFNLMFQYTPQYRSREYPEISRRLLPDEKEKAIAIVKESGIEDILI</sequence>
<keyword evidence="1" id="KW-0949">S-adenosyl-L-methionine</keyword>
<keyword evidence="2" id="KW-0479">Metal-binding</keyword>
<name>D5EA01_METMS</name>
<dbReference type="SFLD" id="SFLDS00029">
    <property type="entry name" value="Radical_SAM"/>
    <property type="match status" value="1"/>
</dbReference>
<dbReference type="RefSeq" id="WP_013036945.1">
    <property type="nucleotide sequence ID" value="NC_014002.1"/>
</dbReference>
<dbReference type="SUPFAM" id="SSF102114">
    <property type="entry name" value="Radical SAM enzymes"/>
    <property type="match status" value="1"/>
</dbReference>
<evidence type="ECO:0000256" key="3">
    <source>
        <dbReference type="ARBA" id="ARBA00023004"/>
    </source>
</evidence>
<dbReference type="GeneID" id="8982614"/>
<gene>
    <name evidence="6" type="ordered locus">Mmah_0473</name>
</gene>
<dbReference type="AlphaFoldDB" id="D5EA01"/>
<dbReference type="InterPro" id="IPR013785">
    <property type="entry name" value="Aldolase_TIM"/>
</dbReference>
<keyword evidence="4" id="KW-0411">Iron-sulfur</keyword>
<dbReference type="InterPro" id="IPR058240">
    <property type="entry name" value="rSAM_sf"/>
</dbReference>
<dbReference type="EMBL" id="CP001994">
    <property type="protein sequence ID" value="ADE36002.1"/>
    <property type="molecule type" value="Genomic_DNA"/>
</dbReference>
<dbReference type="GO" id="GO:0003824">
    <property type="term" value="F:catalytic activity"/>
    <property type="evidence" value="ECO:0007669"/>
    <property type="project" value="InterPro"/>
</dbReference>
<dbReference type="Pfam" id="PF04055">
    <property type="entry name" value="Radical_SAM"/>
    <property type="match status" value="1"/>
</dbReference>
<dbReference type="CDD" id="cd01335">
    <property type="entry name" value="Radical_SAM"/>
    <property type="match status" value="1"/>
</dbReference>
<dbReference type="HOGENOM" id="CLU_062674_0_1_2"/>
<evidence type="ECO:0000256" key="2">
    <source>
        <dbReference type="ARBA" id="ARBA00022723"/>
    </source>
</evidence>
<dbReference type="OrthoDB" id="371936at2157"/>
<evidence type="ECO:0000313" key="7">
    <source>
        <dbReference type="Proteomes" id="UP000001059"/>
    </source>
</evidence>
<feature type="domain" description="Radical SAM core" evidence="5">
    <location>
        <begin position="137"/>
        <end position="283"/>
    </location>
</feature>